<feature type="region of interest" description="Disordered" evidence="1">
    <location>
        <begin position="187"/>
        <end position="276"/>
    </location>
</feature>
<feature type="compositionally biased region" description="Basic and acidic residues" evidence="1">
    <location>
        <begin position="187"/>
        <end position="220"/>
    </location>
</feature>
<evidence type="ECO:0000313" key="3">
    <source>
        <dbReference type="Proteomes" id="UP001140560"/>
    </source>
</evidence>
<evidence type="ECO:0000256" key="1">
    <source>
        <dbReference type="SAM" id="MobiDB-lite"/>
    </source>
</evidence>
<sequence>MGINPVYLIVKSTATGKSSKPWFQIADTVLPGLPDRFRYDRGNNEYDEALVTATPTGEDWKVILEYDKKPWEKVEICGWYEDKKEVADSIDKTVQRIVEEAKRTEMLVRQQWIHHKDTNECVLWHSSIKESHTLENGKTEQKMMFYWWQVVEVKLQLRDRYDAFDPQQTERAEYMAKAALVAEGVAKRSKGELSEQEAEKLKQDERSLGHVKMTPEEKRSFGLSMGEEELERLEAEIRRPRTPSDDSSDYGGRKKAVRRRRTTQERREDPDVPDVE</sequence>
<dbReference type="OrthoDB" id="10496635at2759"/>
<gene>
    <name evidence="2" type="ORF">N0V83_009913</name>
</gene>
<protein>
    <submittedName>
        <fullName evidence="2">Uncharacterized protein</fullName>
    </submittedName>
</protein>
<evidence type="ECO:0000313" key="2">
    <source>
        <dbReference type="EMBL" id="KAJ4363617.1"/>
    </source>
</evidence>
<keyword evidence="3" id="KW-1185">Reference proteome</keyword>
<name>A0A9W8Y074_9PLEO</name>
<accession>A0A9W8Y074</accession>
<comment type="caution">
    <text evidence="2">The sequence shown here is derived from an EMBL/GenBank/DDBJ whole genome shotgun (WGS) entry which is preliminary data.</text>
</comment>
<organism evidence="2 3">
    <name type="scientific">Neocucurbitaria cava</name>
    <dbReference type="NCBI Taxonomy" id="798079"/>
    <lineage>
        <taxon>Eukaryota</taxon>
        <taxon>Fungi</taxon>
        <taxon>Dikarya</taxon>
        <taxon>Ascomycota</taxon>
        <taxon>Pezizomycotina</taxon>
        <taxon>Dothideomycetes</taxon>
        <taxon>Pleosporomycetidae</taxon>
        <taxon>Pleosporales</taxon>
        <taxon>Pleosporineae</taxon>
        <taxon>Cucurbitariaceae</taxon>
        <taxon>Neocucurbitaria</taxon>
    </lineage>
</organism>
<proteinExistence type="predicted"/>
<dbReference type="Proteomes" id="UP001140560">
    <property type="component" value="Unassembled WGS sequence"/>
</dbReference>
<dbReference type="AlphaFoldDB" id="A0A9W8Y074"/>
<feature type="compositionally biased region" description="Basic and acidic residues" evidence="1">
    <location>
        <begin position="232"/>
        <end position="244"/>
    </location>
</feature>
<dbReference type="EMBL" id="JAPEUY010000019">
    <property type="protein sequence ID" value="KAJ4363617.1"/>
    <property type="molecule type" value="Genomic_DNA"/>
</dbReference>
<reference evidence="2" key="1">
    <citation type="submission" date="2022-10" db="EMBL/GenBank/DDBJ databases">
        <title>Tapping the CABI collections for fungal endophytes: first genome assemblies for Collariella, Neodidymelliopsis, Ascochyta clinopodiicola, Didymella pomorum, Didymosphaeria variabile, Neocosmospora piperis and Neocucurbitaria cava.</title>
        <authorList>
            <person name="Hill R."/>
        </authorList>
    </citation>
    <scope>NUCLEOTIDE SEQUENCE</scope>
    <source>
        <strain evidence="2">IMI 356814</strain>
    </source>
</reference>